<evidence type="ECO:0000313" key="1">
    <source>
        <dbReference type="EMBL" id="KIK62536.1"/>
    </source>
</evidence>
<dbReference type="SUPFAM" id="SSF52047">
    <property type="entry name" value="RNI-like"/>
    <property type="match status" value="1"/>
</dbReference>
<reference evidence="1 2" key="1">
    <citation type="submission" date="2014-04" db="EMBL/GenBank/DDBJ databases">
        <title>Evolutionary Origins and Diversification of the Mycorrhizal Mutualists.</title>
        <authorList>
            <consortium name="DOE Joint Genome Institute"/>
            <consortium name="Mycorrhizal Genomics Consortium"/>
            <person name="Kohler A."/>
            <person name="Kuo A."/>
            <person name="Nagy L.G."/>
            <person name="Floudas D."/>
            <person name="Copeland A."/>
            <person name="Barry K.W."/>
            <person name="Cichocki N."/>
            <person name="Veneault-Fourrey C."/>
            <person name="LaButti K."/>
            <person name="Lindquist E.A."/>
            <person name="Lipzen A."/>
            <person name="Lundell T."/>
            <person name="Morin E."/>
            <person name="Murat C."/>
            <person name="Riley R."/>
            <person name="Ohm R."/>
            <person name="Sun H."/>
            <person name="Tunlid A."/>
            <person name="Henrissat B."/>
            <person name="Grigoriev I.V."/>
            <person name="Hibbett D.S."/>
            <person name="Martin F."/>
        </authorList>
    </citation>
    <scope>NUCLEOTIDE SEQUENCE [LARGE SCALE GENOMIC DNA]</scope>
    <source>
        <strain evidence="1 2">FD-317 M1</strain>
    </source>
</reference>
<dbReference type="AlphaFoldDB" id="A0A0D0C360"/>
<dbReference type="EMBL" id="KN834767">
    <property type="protein sequence ID" value="KIK62536.1"/>
    <property type="molecule type" value="Genomic_DNA"/>
</dbReference>
<name>A0A0D0C360_9AGAR</name>
<dbReference type="Proteomes" id="UP000053593">
    <property type="component" value="Unassembled WGS sequence"/>
</dbReference>
<dbReference type="OrthoDB" id="2827684at2759"/>
<organism evidence="1 2">
    <name type="scientific">Collybiopsis luxurians FD-317 M1</name>
    <dbReference type="NCBI Taxonomy" id="944289"/>
    <lineage>
        <taxon>Eukaryota</taxon>
        <taxon>Fungi</taxon>
        <taxon>Dikarya</taxon>
        <taxon>Basidiomycota</taxon>
        <taxon>Agaricomycotina</taxon>
        <taxon>Agaricomycetes</taxon>
        <taxon>Agaricomycetidae</taxon>
        <taxon>Agaricales</taxon>
        <taxon>Marasmiineae</taxon>
        <taxon>Omphalotaceae</taxon>
        <taxon>Collybiopsis</taxon>
        <taxon>Collybiopsis luxurians</taxon>
    </lineage>
</organism>
<proteinExistence type="predicted"/>
<dbReference type="InterPro" id="IPR032675">
    <property type="entry name" value="LRR_dom_sf"/>
</dbReference>
<dbReference type="HOGENOM" id="CLU_644124_0_0_1"/>
<protein>
    <recommendedName>
        <fullName evidence="3">F-box domain-containing protein</fullName>
    </recommendedName>
</protein>
<sequence>MLAIELILEALDYLTIPLELSFPLSIDEHKPKHAALSACSLVCKDWSYFAQRLLFRRVIIRADFEKPFSVSSYDTFLSAIDPHTEKGAWLASSIRMFIFFPRKDDGGGAVSSQLLTALLRMPNLRHFDVFAAVCTFSDAQLAQLRAEGPKLNSLRINVDRWTTTPETVDPETNMYRLAACFPSLKVLDIGSIRGSTLRPASPPLNLPLTALTITLFRIANSLEACIACLVRNPEADYNGLQVLSTHARQGRRRPGEEESLVQTYGPTLLSLTVDFNQYDTLAMALQQCTRLKRLELANFPTPALLPLLPRTLEDLSMSSGRTSSYESGVEFPDLGPLMTEIENLPRLRKLTISYCGDNEPHFDALRVVCRQRGIELRTSNGIYINGDDFMISVQKDLLELNLTG</sequence>
<gene>
    <name evidence="1" type="ORF">GYMLUDRAFT_503955</name>
</gene>
<evidence type="ECO:0000313" key="2">
    <source>
        <dbReference type="Proteomes" id="UP000053593"/>
    </source>
</evidence>
<accession>A0A0D0C360</accession>
<evidence type="ECO:0008006" key="3">
    <source>
        <dbReference type="Google" id="ProtNLM"/>
    </source>
</evidence>
<keyword evidence="2" id="KW-1185">Reference proteome</keyword>
<dbReference type="Gene3D" id="3.80.10.10">
    <property type="entry name" value="Ribonuclease Inhibitor"/>
    <property type="match status" value="1"/>
</dbReference>